<dbReference type="RefSeq" id="WP_092319857.1">
    <property type="nucleotide sequence ID" value="NZ_FOKY01000020.1"/>
</dbReference>
<dbReference type="SUPFAM" id="SSF51569">
    <property type="entry name" value="Aldolase"/>
    <property type="match status" value="1"/>
</dbReference>
<evidence type="ECO:0000313" key="3">
    <source>
        <dbReference type="Proteomes" id="UP000240042"/>
    </source>
</evidence>
<reference evidence="3" key="1">
    <citation type="submission" date="2016-10" db="EMBL/GenBank/DDBJ databases">
        <authorList>
            <person name="Varghese N."/>
            <person name="Submissions S."/>
        </authorList>
    </citation>
    <scope>NUCLEOTIDE SEQUENCE [LARGE SCALE GENOMIC DNA]</scope>
    <source>
        <strain evidence="3">ATCC 43811</strain>
    </source>
</reference>
<dbReference type="InterPro" id="IPR013785">
    <property type="entry name" value="Aldolase_TIM"/>
</dbReference>
<dbReference type="Proteomes" id="UP000240042">
    <property type="component" value="Unassembled WGS sequence"/>
</dbReference>
<gene>
    <name evidence="2" type="ORF">SAMN02745150_01302</name>
</gene>
<dbReference type="CDD" id="cd07937">
    <property type="entry name" value="DRE_TIM_PC_TC_5S"/>
    <property type="match status" value="1"/>
</dbReference>
<sequence length="456" mass="50518">MKNIQITETILRDGQQSLIATRMPTKDMLPIIEKMDAVGYRSLEMWGGATFDAALRFLNEDPWDRLKQIKQLARQTPLQMLIRGQTLVGYRPYAHDTVDLFIRKSIENGINIVRIFDALNDIRNIKAPLKAVKKYGGIAQLALSYTVSPVHDSKYYCDLAQSYCQLGADEIAIKDMSGILQPYEGYRLITILKKAIPGIPIALHTHDTAGIGSMLYIKAAEAGVDIIDTSLSGLGGGTAQPCTESIVYGLTQSGVKTLLNDNILKEVSEYFKGLRSQYIHEGLLDITALITEPEILSCQLPGGMLSNLVMQLKMQKAEHRYEEVLKEVPKVRADFGYPPLVTPMSQIVATQAILNILSGEDYSTFSKEAKDYIQGLYGQSPAPIEAKIKKKAGVSASLKENITNLAIPEINKAKKQYPIAENDEELLSCILLPQAAVPFLRNKKVHKQSIHVEIVS</sequence>
<dbReference type="EMBL" id="FOKY01000020">
    <property type="protein sequence ID" value="SFB91539.1"/>
    <property type="molecule type" value="Genomic_DNA"/>
</dbReference>
<accession>A0A1I1EWH4</accession>
<dbReference type="InterPro" id="IPR055268">
    <property type="entry name" value="PCB-like"/>
</dbReference>
<dbReference type="GO" id="GO:0004736">
    <property type="term" value="F:pyruvate carboxylase activity"/>
    <property type="evidence" value="ECO:0007669"/>
    <property type="project" value="TreeGrafter"/>
</dbReference>
<keyword evidence="3" id="KW-1185">Reference proteome</keyword>
<protein>
    <submittedName>
        <fullName evidence="2">Oxaloacetate decarboxylase, alpha subunit</fullName>
    </submittedName>
</protein>
<organism evidence="2 3">
    <name type="scientific">Brevinema andersonii</name>
    <dbReference type="NCBI Taxonomy" id="34097"/>
    <lineage>
        <taxon>Bacteria</taxon>
        <taxon>Pseudomonadati</taxon>
        <taxon>Spirochaetota</taxon>
        <taxon>Spirochaetia</taxon>
        <taxon>Brevinematales</taxon>
        <taxon>Brevinemataceae</taxon>
        <taxon>Brevinema</taxon>
    </lineage>
</organism>
<dbReference type="NCBIfam" id="NF006761">
    <property type="entry name" value="PRK09282.1"/>
    <property type="match status" value="1"/>
</dbReference>
<dbReference type="GO" id="GO:0005737">
    <property type="term" value="C:cytoplasm"/>
    <property type="evidence" value="ECO:0007669"/>
    <property type="project" value="TreeGrafter"/>
</dbReference>
<evidence type="ECO:0000313" key="2">
    <source>
        <dbReference type="EMBL" id="SFB91539.1"/>
    </source>
</evidence>
<feature type="domain" description="Pyruvate carboxyltransferase" evidence="1">
    <location>
        <begin position="4"/>
        <end position="265"/>
    </location>
</feature>
<dbReference type="Pfam" id="PF00682">
    <property type="entry name" value="HMGL-like"/>
    <property type="match status" value="1"/>
</dbReference>
<name>A0A1I1EWH4_BREAD</name>
<dbReference type="PANTHER" id="PTHR43778:SF2">
    <property type="entry name" value="PYRUVATE CARBOXYLASE, MITOCHONDRIAL"/>
    <property type="match status" value="1"/>
</dbReference>
<proteinExistence type="predicted"/>
<dbReference type="GO" id="GO:0006094">
    <property type="term" value="P:gluconeogenesis"/>
    <property type="evidence" value="ECO:0007669"/>
    <property type="project" value="TreeGrafter"/>
</dbReference>
<dbReference type="InterPro" id="IPR003379">
    <property type="entry name" value="Carboxylase_cons_dom"/>
</dbReference>
<dbReference type="PROSITE" id="PS50991">
    <property type="entry name" value="PYR_CT"/>
    <property type="match status" value="1"/>
</dbReference>
<dbReference type="Gene3D" id="3.20.20.70">
    <property type="entry name" value="Aldolase class I"/>
    <property type="match status" value="1"/>
</dbReference>
<dbReference type="PANTHER" id="PTHR43778">
    <property type="entry name" value="PYRUVATE CARBOXYLASE"/>
    <property type="match status" value="1"/>
</dbReference>
<dbReference type="OrthoDB" id="9807469at2"/>
<evidence type="ECO:0000259" key="1">
    <source>
        <dbReference type="PROSITE" id="PS50991"/>
    </source>
</evidence>
<dbReference type="STRING" id="34097.SAMN02745150_01302"/>
<dbReference type="AlphaFoldDB" id="A0A1I1EWH4"/>
<dbReference type="Pfam" id="PF02436">
    <property type="entry name" value="PYC_OADA"/>
    <property type="match status" value="1"/>
</dbReference>
<dbReference type="InterPro" id="IPR000891">
    <property type="entry name" value="PYR_CT"/>
</dbReference>
<dbReference type="SUPFAM" id="SSF89000">
    <property type="entry name" value="post-HMGL domain-like"/>
    <property type="match status" value="1"/>
</dbReference>